<dbReference type="InterPro" id="IPR003509">
    <property type="entry name" value="UPF0102_YraN-like"/>
</dbReference>
<dbReference type="Pfam" id="PF02021">
    <property type="entry name" value="UPF0102"/>
    <property type="match status" value="1"/>
</dbReference>
<keyword evidence="4" id="KW-1185">Reference proteome</keyword>
<name>A0ABW9A608_9BURK</name>
<comment type="similarity">
    <text evidence="1 2">Belongs to the UPF0102 family.</text>
</comment>
<dbReference type="PANTHER" id="PTHR34039:SF1">
    <property type="entry name" value="UPF0102 PROTEIN YRAN"/>
    <property type="match status" value="1"/>
</dbReference>
<dbReference type="PANTHER" id="PTHR34039">
    <property type="entry name" value="UPF0102 PROTEIN YRAN"/>
    <property type="match status" value="1"/>
</dbReference>
<dbReference type="HAMAP" id="MF_00048">
    <property type="entry name" value="UPF0102"/>
    <property type="match status" value="1"/>
</dbReference>
<evidence type="ECO:0000313" key="3">
    <source>
        <dbReference type="EMBL" id="MFL9923874.1"/>
    </source>
</evidence>
<reference evidence="3 4" key="1">
    <citation type="journal article" date="2024" name="Chem. Sci.">
        <title>Discovery of megapolipeptins by genome mining of a Burkholderiales bacteria collection.</title>
        <authorList>
            <person name="Paulo B.S."/>
            <person name="Recchia M.J.J."/>
            <person name="Lee S."/>
            <person name="Fergusson C.H."/>
            <person name="Romanowski S.B."/>
            <person name="Hernandez A."/>
            <person name="Krull N."/>
            <person name="Liu D.Y."/>
            <person name="Cavanagh H."/>
            <person name="Bos A."/>
            <person name="Gray C.A."/>
            <person name="Murphy B.T."/>
            <person name="Linington R.G."/>
            <person name="Eustaquio A.S."/>
        </authorList>
    </citation>
    <scope>NUCLEOTIDE SEQUENCE [LARGE SCALE GENOMIC DNA]</scope>
    <source>
        <strain evidence="3 4">RL21-008-BIB-A</strain>
    </source>
</reference>
<accession>A0ABW9A608</accession>
<dbReference type="InterPro" id="IPR011856">
    <property type="entry name" value="tRNA_endonuc-like_dom_sf"/>
</dbReference>
<dbReference type="SUPFAM" id="SSF52980">
    <property type="entry name" value="Restriction endonuclease-like"/>
    <property type="match status" value="1"/>
</dbReference>
<dbReference type="Proteomes" id="UP001629246">
    <property type="component" value="Unassembled WGS sequence"/>
</dbReference>
<evidence type="ECO:0000313" key="4">
    <source>
        <dbReference type="Proteomes" id="UP001629246"/>
    </source>
</evidence>
<evidence type="ECO:0000256" key="1">
    <source>
        <dbReference type="ARBA" id="ARBA00006738"/>
    </source>
</evidence>
<dbReference type="RefSeq" id="WP_408155944.1">
    <property type="nucleotide sequence ID" value="NZ_JAQQFM010000003.1"/>
</dbReference>
<proteinExistence type="inferred from homology"/>
<dbReference type="EMBL" id="JAQQFM010000003">
    <property type="protein sequence ID" value="MFL9923874.1"/>
    <property type="molecule type" value="Genomic_DNA"/>
</dbReference>
<organism evidence="3 4">
    <name type="scientific">Herbaspirillum lusitanum</name>
    <dbReference type="NCBI Taxonomy" id="213312"/>
    <lineage>
        <taxon>Bacteria</taxon>
        <taxon>Pseudomonadati</taxon>
        <taxon>Pseudomonadota</taxon>
        <taxon>Betaproteobacteria</taxon>
        <taxon>Burkholderiales</taxon>
        <taxon>Oxalobacteraceae</taxon>
        <taxon>Herbaspirillum</taxon>
    </lineage>
</organism>
<dbReference type="NCBIfam" id="TIGR00252">
    <property type="entry name" value="YraN family protein"/>
    <property type="match status" value="1"/>
</dbReference>
<dbReference type="NCBIfam" id="NF009150">
    <property type="entry name" value="PRK12497.1-3"/>
    <property type="match status" value="1"/>
</dbReference>
<evidence type="ECO:0000256" key="2">
    <source>
        <dbReference type="HAMAP-Rule" id="MF_00048"/>
    </source>
</evidence>
<protein>
    <recommendedName>
        <fullName evidence="2">UPF0102 protein PQR62_06355</fullName>
    </recommendedName>
</protein>
<comment type="caution">
    <text evidence="3">The sequence shown here is derived from an EMBL/GenBank/DDBJ whole genome shotgun (WGS) entry which is preliminary data.</text>
</comment>
<sequence length="131" mass="14755">MGLFDIFNRTAGAEDRRTERRRSGDAAEDAALKYLTRQGLKLVERNFSCKGGELDLIMQDGKSLVFVEVRRRSGQTHGGAGASVTRSKQRRLIIAAQTYLQRFSTPPACRFDVLAFEGDNMQWLKNAIEDQ</sequence>
<dbReference type="InterPro" id="IPR011335">
    <property type="entry name" value="Restrct_endonuc-II-like"/>
</dbReference>
<dbReference type="Gene3D" id="3.40.1350.10">
    <property type="match status" value="1"/>
</dbReference>
<dbReference type="CDD" id="cd20736">
    <property type="entry name" value="PoNe_Nuclease"/>
    <property type="match status" value="1"/>
</dbReference>
<gene>
    <name evidence="3" type="ORF">PQR62_06355</name>
</gene>